<dbReference type="SMART" id="SM00304">
    <property type="entry name" value="HAMP"/>
    <property type="match status" value="1"/>
</dbReference>
<dbReference type="RefSeq" id="WP_253241048.1">
    <property type="nucleotide sequence ID" value="NZ_JAMYJR010000033.1"/>
</dbReference>
<dbReference type="Pfam" id="PF00512">
    <property type="entry name" value="HisKA"/>
    <property type="match status" value="1"/>
</dbReference>
<dbReference type="EC" id="2.7.13.3" evidence="3"/>
<dbReference type="InterPro" id="IPR036097">
    <property type="entry name" value="HisK_dim/P_sf"/>
</dbReference>
<feature type="region of interest" description="Disordered" evidence="10">
    <location>
        <begin position="497"/>
        <end position="541"/>
    </location>
</feature>
<name>A0ABT1DVV2_9ACTN</name>
<dbReference type="InterPro" id="IPR004358">
    <property type="entry name" value="Sig_transdc_His_kin-like_C"/>
</dbReference>
<dbReference type="EMBL" id="JAMYJR010000033">
    <property type="protein sequence ID" value="MCO8274983.1"/>
    <property type="molecule type" value="Genomic_DNA"/>
</dbReference>
<keyword evidence="15" id="KW-1185">Reference proteome</keyword>
<dbReference type="GO" id="GO:0005524">
    <property type="term" value="F:ATP binding"/>
    <property type="evidence" value="ECO:0007669"/>
    <property type="project" value="UniProtKB-KW"/>
</dbReference>
<dbReference type="SUPFAM" id="SSF158472">
    <property type="entry name" value="HAMP domain-like"/>
    <property type="match status" value="1"/>
</dbReference>
<dbReference type="SUPFAM" id="SSF47384">
    <property type="entry name" value="Homodimeric domain of signal transducing histidine kinase"/>
    <property type="match status" value="1"/>
</dbReference>
<evidence type="ECO:0000256" key="10">
    <source>
        <dbReference type="SAM" id="MobiDB-lite"/>
    </source>
</evidence>
<dbReference type="InterPro" id="IPR005467">
    <property type="entry name" value="His_kinase_dom"/>
</dbReference>
<dbReference type="Proteomes" id="UP001523369">
    <property type="component" value="Unassembled WGS sequence"/>
</dbReference>
<evidence type="ECO:0000256" key="7">
    <source>
        <dbReference type="ARBA" id="ARBA00022777"/>
    </source>
</evidence>
<sequence>MRREGSVGRLLSRAFAVLVVLIVGSGAAELAAVLIERQVVQQLTDEVQPLQLANAEVRAVLTDAQRGLRGYLLTGDERMLDTYYLARSDYAVAGDELRRLSGERHASSAAVQIARADGWWANAEEQRLEPPRSAAAARYAERGTTLFQAFGTVNDELRLTLEGRSADLRAQVGTLQGVAIAVVSVLTLAAAAGAVLTAVRTTRRLTRPLGAVVETLGRVREGELNARADPAAGPAEIRALAEAVNAAAGQSEAIRRHEEEVTARLQALDTVKTDFMSTVSHELRTPLTSISGYLELLRDSGPDDLSDAQRRMLDVISRNTRRLRDLVEDMLTLSKIETGGYGSDRTPLDFAKVIDRALVAIGPVAAKNAVVLHLDVRGPLPVRGDGAQLDRVLDNLLTNAVKFTPAEGTVTVHAERRGHQAVLEVADTGMGIPAEEQQALFGRFFRATNAIKQAIPGTGLGLAIARTIIDNHGGTIDVASSENTGTTITVRLPADLAARETPSAYEDDDDPECEGEGNPGHAWHAERLAHSEADSEAARTD</sequence>
<keyword evidence="14" id="KW-0067">ATP-binding</keyword>
<evidence type="ECO:0000256" key="5">
    <source>
        <dbReference type="ARBA" id="ARBA00022679"/>
    </source>
</evidence>
<comment type="caution">
    <text evidence="14">The sequence shown here is derived from an EMBL/GenBank/DDBJ whole genome shotgun (WGS) entry which is preliminary data.</text>
</comment>
<dbReference type="PANTHER" id="PTHR43711:SF1">
    <property type="entry name" value="HISTIDINE KINASE 1"/>
    <property type="match status" value="1"/>
</dbReference>
<comment type="subcellular location">
    <subcellularLocation>
        <location evidence="2">Cell membrane</location>
    </subcellularLocation>
</comment>
<dbReference type="CDD" id="cd00082">
    <property type="entry name" value="HisKA"/>
    <property type="match status" value="1"/>
</dbReference>
<evidence type="ECO:0000256" key="2">
    <source>
        <dbReference type="ARBA" id="ARBA00004236"/>
    </source>
</evidence>
<feature type="domain" description="Histidine kinase" evidence="12">
    <location>
        <begin position="278"/>
        <end position="496"/>
    </location>
</feature>
<evidence type="ECO:0000259" key="13">
    <source>
        <dbReference type="PROSITE" id="PS50885"/>
    </source>
</evidence>
<dbReference type="CDD" id="cd00075">
    <property type="entry name" value="HATPase"/>
    <property type="match status" value="1"/>
</dbReference>
<keyword evidence="4" id="KW-0597">Phosphoprotein</keyword>
<dbReference type="InterPro" id="IPR003594">
    <property type="entry name" value="HATPase_dom"/>
</dbReference>
<keyword evidence="9" id="KW-0902">Two-component regulatory system</keyword>
<dbReference type="Pfam" id="PF05227">
    <property type="entry name" value="CHASE3"/>
    <property type="match status" value="1"/>
</dbReference>
<keyword evidence="14" id="KW-0547">Nucleotide-binding</keyword>
<evidence type="ECO:0000256" key="8">
    <source>
        <dbReference type="ARBA" id="ARBA00022989"/>
    </source>
</evidence>
<evidence type="ECO:0000256" key="3">
    <source>
        <dbReference type="ARBA" id="ARBA00012438"/>
    </source>
</evidence>
<evidence type="ECO:0000256" key="11">
    <source>
        <dbReference type="SAM" id="Phobius"/>
    </source>
</evidence>
<dbReference type="Gene3D" id="3.30.565.10">
    <property type="entry name" value="Histidine kinase-like ATPase, C-terminal domain"/>
    <property type="match status" value="1"/>
</dbReference>
<accession>A0ABT1DVV2</accession>
<dbReference type="InterPro" id="IPR007891">
    <property type="entry name" value="CHASE3"/>
</dbReference>
<reference evidence="14 15" key="1">
    <citation type="submission" date="2022-06" db="EMBL/GenBank/DDBJ databases">
        <title>New Species of the Genus Actinoplanes, ActinopZanes ferrugineus.</title>
        <authorList>
            <person name="Ding P."/>
        </authorList>
    </citation>
    <scope>NUCLEOTIDE SEQUENCE [LARGE SCALE GENOMIC DNA]</scope>
    <source>
        <strain evidence="14 15">TRM88003</strain>
    </source>
</reference>
<dbReference type="InterPro" id="IPR003660">
    <property type="entry name" value="HAMP_dom"/>
</dbReference>
<dbReference type="Gene3D" id="6.10.340.10">
    <property type="match status" value="1"/>
</dbReference>
<dbReference type="InterPro" id="IPR050736">
    <property type="entry name" value="Sensor_HK_Regulatory"/>
</dbReference>
<dbReference type="SUPFAM" id="SSF55874">
    <property type="entry name" value="ATPase domain of HSP90 chaperone/DNA topoisomerase II/histidine kinase"/>
    <property type="match status" value="1"/>
</dbReference>
<proteinExistence type="predicted"/>
<feature type="compositionally biased region" description="Basic and acidic residues" evidence="10">
    <location>
        <begin position="523"/>
        <end position="541"/>
    </location>
</feature>
<feature type="domain" description="HAMP" evidence="13">
    <location>
        <begin position="203"/>
        <end position="256"/>
    </location>
</feature>
<dbReference type="PROSITE" id="PS50109">
    <property type="entry name" value="HIS_KIN"/>
    <property type="match status" value="1"/>
</dbReference>
<dbReference type="SMART" id="SM00387">
    <property type="entry name" value="HATPase_c"/>
    <property type="match status" value="1"/>
</dbReference>
<evidence type="ECO:0000256" key="6">
    <source>
        <dbReference type="ARBA" id="ARBA00022692"/>
    </source>
</evidence>
<protein>
    <recommendedName>
        <fullName evidence="3">histidine kinase</fullName>
        <ecNumber evidence="3">2.7.13.3</ecNumber>
    </recommendedName>
</protein>
<dbReference type="Gene3D" id="1.10.287.130">
    <property type="match status" value="1"/>
</dbReference>
<dbReference type="Pfam" id="PF02518">
    <property type="entry name" value="HATPase_c"/>
    <property type="match status" value="1"/>
</dbReference>
<keyword evidence="8 11" id="KW-1133">Transmembrane helix</keyword>
<dbReference type="PRINTS" id="PR00344">
    <property type="entry name" value="BCTRLSENSOR"/>
</dbReference>
<dbReference type="SMART" id="SM00388">
    <property type="entry name" value="HisKA"/>
    <property type="match status" value="1"/>
</dbReference>
<dbReference type="PROSITE" id="PS50885">
    <property type="entry name" value="HAMP"/>
    <property type="match status" value="1"/>
</dbReference>
<evidence type="ECO:0000256" key="1">
    <source>
        <dbReference type="ARBA" id="ARBA00000085"/>
    </source>
</evidence>
<dbReference type="InterPro" id="IPR036890">
    <property type="entry name" value="HATPase_C_sf"/>
</dbReference>
<keyword evidence="6 11" id="KW-0812">Transmembrane</keyword>
<dbReference type="Pfam" id="PF00672">
    <property type="entry name" value="HAMP"/>
    <property type="match status" value="1"/>
</dbReference>
<gene>
    <name evidence="14" type="ORF">M1L60_30820</name>
</gene>
<keyword evidence="5" id="KW-0808">Transferase</keyword>
<evidence type="ECO:0000313" key="14">
    <source>
        <dbReference type="EMBL" id="MCO8274983.1"/>
    </source>
</evidence>
<organism evidence="14 15">
    <name type="scientific">Paractinoplanes aksuensis</name>
    <dbReference type="NCBI Taxonomy" id="2939490"/>
    <lineage>
        <taxon>Bacteria</taxon>
        <taxon>Bacillati</taxon>
        <taxon>Actinomycetota</taxon>
        <taxon>Actinomycetes</taxon>
        <taxon>Micromonosporales</taxon>
        <taxon>Micromonosporaceae</taxon>
        <taxon>Paractinoplanes</taxon>
    </lineage>
</organism>
<evidence type="ECO:0000256" key="9">
    <source>
        <dbReference type="ARBA" id="ARBA00023012"/>
    </source>
</evidence>
<dbReference type="PANTHER" id="PTHR43711">
    <property type="entry name" value="TWO-COMPONENT HISTIDINE KINASE"/>
    <property type="match status" value="1"/>
</dbReference>
<comment type="catalytic activity">
    <reaction evidence="1">
        <text>ATP + protein L-histidine = ADP + protein N-phospho-L-histidine.</text>
        <dbReference type="EC" id="2.7.13.3"/>
    </reaction>
</comment>
<dbReference type="InterPro" id="IPR003661">
    <property type="entry name" value="HisK_dim/P_dom"/>
</dbReference>
<feature type="compositionally biased region" description="Acidic residues" evidence="10">
    <location>
        <begin position="505"/>
        <end position="515"/>
    </location>
</feature>
<keyword evidence="11" id="KW-0472">Membrane</keyword>
<evidence type="ECO:0000259" key="12">
    <source>
        <dbReference type="PROSITE" id="PS50109"/>
    </source>
</evidence>
<keyword evidence="7" id="KW-0418">Kinase</keyword>
<evidence type="ECO:0000256" key="4">
    <source>
        <dbReference type="ARBA" id="ARBA00022553"/>
    </source>
</evidence>
<evidence type="ECO:0000313" key="15">
    <source>
        <dbReference type="Proteomes" id="UP001523369"/>
    </source>
</evidence>
<feature type="transmembrane region" description="Helical" evidence="11">
    <location>
        <begin position="178"/>
        <end position="199"/>
    </location>
</feature>